<evidence type="ECO:0000313" key="2">
    <source>
        <dbReference type="Proteomes" id="UP000226031"/>
    </source>
</evidence>
<name>A0A2B7ZU87_9EURO</name>
<dbReference type="AlphaFoldDB" id="A0A2B7ZU87"/>
<keyword evidence="2" id="KW-1185">Reference proteome</keyword>
<gene>
    <name evidence="1" type="ORF">GX50_00413</name>
</gene>
<reference evidence="1 2" key="1">
    <citation type="submission" date="2017-10" db="EMBL/GenBank/DDBJ databases">
        <title>Comparative genomics in systemic dimorphic fungi from Ajellomycetaceae.</title>
        <authorList>
            <person name="Munoz J.F."/>
            <person name="Mcewen J.G."/>
            <person name="Clay O.K."/>
            <person name="Cuomo C.A."/>
        </authorList>
    </citation>
    <scope>NUCLEOTIDE SEQUENCE [LARGE SCALE GENOMIC DNA]</scope>
    <source>
        <strain evidence="1 2">UAMH4076</strain>
    </source>
</reference>
<protein>
    <submittedName>
        <fullName evidence="1">Uncharacterized protein</fullName>
    </submittedName>
</protein>
<comment type="caution">
    <text evidence="1">The sequence shown here is derived from an EMBL/GenBank/DDBJ whole genome shotgun (WGS) entry which is preliminary data.</text>
</comment>
<organism evidence="1 2">
    <name type="scientific">[Emmonsia] crescens</name>
    <dbReference type="NCBI Taxonomy" id="73230"/>
    <lineage>
        <taxon>Eukaryota</taxon>
        <taxon>Fungi</taxon>
        <taxon>Dikarya</taxon>
        <taxon>Ascomycota</taxon>
        <taxon>Pezizomycotina</taxon>
        <taxon>Eurotiomycetes</taxon>
        <taxon>Eurotiomycetidae</taxon>
        <taxon>Onygenales</taxon>
        <taxon>Ajellomycetaceae</taxon>
        <taxon>Emergomyces</taxon>
    </lineage>
</organism>
<proteinExistence type="predicted"/>
<sequence>MDTSSILCLCLVNAPAQPSNSQTTAAGETSSLAVRQTQLSNAQDTPTAHRPGLQYMPHLLDARAVAGDTAHEDAQFPYHLASRGGRGSENSRKRPHVCGGHAMNLSSRQQHLVPLQQALIQEILRTSRNDPQGANFTIMSTG</sequence>
<accession>A0A2B7ZU87</accession>
<dbReference type="Proteomes" id="UP000226031">
    <property type="component" value="Unassembled WGS sequence"/>
</dbReference>
<dbReference type="EMBL" id="PDND01000004">
    <property type="protein sequence ID" value="PGH36753.1"/>
    <property type="molecule type" value="Genomic_DNA"/>
</dbReference>
<evidence type="ECO:0000313" key="1">
    <source>
        <dbReference type="EMBL" id="PGH36753.1"/>
    </source>
</evidence>